<dbReference type="Pfam" id="PF04073">
    <property type="entry name" value="tRNA_edit"/>
    <property type="match status" value="1"/>
</dbReference>
<keyword evidence="4" id="KW-1185">Reference proteome</keyword>
<accession>A0ABX2AVK3</accession>
<feature type="domain" description="YbaK/aminoacyl-tRNA synthetase-associated" evidence="2">
    <location>
        <begin position="39"/>
        <end position="160"/>
    </location>
</feature>
<protein>
    <submittedName>
        <fullName evidence="3">Prolyl-tRNA synthetase associated domain-containing protein</fullName>
    </submittedName>
</protein>
<dbReference type="CDD" id="cd04335">
    <property type="entry name" value="PrdX_deacylase"/>
    <property type="match status" value="1"/>
</dbReference>
<dbReference type="InterPro" id="IPR007214">
    <property type="entry name" value="YbaK/aa-tRNA-synth-assoc-dom"/>
</dbReference>
<dbReference type="GeneID" id="82156853"/>
<evidence type="ECO:0000313" key="3">
    <source>
        <dbReference type="EMBL" id="NPE13427.1"/>
    </source>
</evidence>
<gene>
    <name evidence="3" type="ORF">HPS55_03650</name>
</gene>
<dbReference type="EMBL" id="JABKKE010000004">
    <property type="protein sequence ID" value="NPE13427.1"/>
    <property type="molecule type" value="Genomic_DNA"/>
</dbReference>
<comment type="similarity">
    <text evidence="1">Belongs to the PRORSD1 family.</text>
</comment>
<dbReference type="SUPFAM" id="SSF55826">
    <property type="entry name" value="YbaK/ProRS associated domain"/>
    <property type="match status" value="1"/>
</dbReference>
<dbReference type="RefSeq" id="WP_172176478.1">
    <property type="nucleotide sequence ID" value="NZ_CASGIA010000006.1"/>
</dbReference>
<evidence type="ECO:0000256" key="1">
    <source>
        <dbReference type="ARBA" id="ARBA00010201"/>
    </source>
</evidence>
<name>A0ABX2AVK3_9BACT</name>
<evidence type="ECO:0000259" key="2">
    <source>
        <dbReference type="Pfam" id="PF04073"/>
    </source>
</evidence>
<dbReference type="Proteomes" id="UP001193734">
    <property type="component" value="Unassembled WGS sequence"/>
</dbReference>
<organism evidence="3 4">
    <name type="scientific">Xylanibacter rodentium</name>
    <dbReference type="NCBI Taxonomy" id="2736289"/>
    <lineage>
        <taxon>Bacteria</taxon>
        <taxon>Pseudomonadati</taxon>
        <taxon>Bacteroidota</taxon>
        <taxon>Bacteroidia</taxon>
        <taxon>Bacteroidales</taxon>
        <taxon>Prevotellaceae</taxon>
        <taxon>Xylanibacter</taxon>
    </lineage>
</organism>
<dbReference type="PANTHER" id="PTHR31423:SF3">
    <property type="entry name" value="PROLYL-TRNA SYNTHETASE ASSOCIATED DOMAIN-CONTAINING PROTEIN 1-RELATED"/>
    <property type="match status" value="1"/>
</dbReference>
<reference evidence="3 4" key="1">
    <citation type="submission" date="2020-05" db="EMBL/GenBank/DDBJ databases">
        <title>Distinct polysaccharide utilization as determinants for interspecies competition between intestinal Prevotella spp.</title>
        <authorList>
            <person name="Galvez E.J.C."/>
            <person name="Iljazovic A."/>
            <person name="Strowig T."/>
        </authorList>
    </citation>
    <scope>NUCLEOTIDE SEQUENCE [LARGE SCALE GENOMIC DNA]</scope>
    <source>
        <strain evidence="3 4">PROD</strain>
    </source>
</reference>
<comment type="caution">
    <text evidence="3">The sequence shown here is derived from an EMBL/GenBank/DDBJ whole genome shotgun (WGS) entry which is preliminary data.</text>
</comment>
<proteinExistence type="inferred from homology"/>
<dbReference type="InterPro" id="IPR040285">
    <property type="entry name" value="ProX/PRXD1"/>
</dbReference>
<sequence>MELFSGHPPYTAVMSDVERSVYDFLDRRGVMYETLCHGAAFTMDECAVVEKHLGAPVCKNLFLCNRQHTQFYLLMLPGDKVFKTKYLSSELGCARLSFADESHMIELLGIHPGAVSPMGLINDKQGKVLPVVDRDLLSSDFIGCHPCVNTATLKLLLGDLLGKVVPATGHEYRVVDLKTD</sequence>
<dbReference type="Gene3D" id="3.90.960.10">
    <property type="entry name" value="YbaK/aminoacyl-tRNA synthetase-associated domain"/>
    <property type="match status" value="1"/>
</dbReference>
<dbReference type="PANTHER" id="PTHR31423">
    <property type="entry name" value="YBAK DOMAIN-CONTAINING PROTEIN"/>
    <property type="match status" value="1"/>
</dbReference>
<evidence type="ECO:0000313" key="4">
    <source>
        <dbReference type="Proteomes" id="UP001193734"/>
    </source>
</evidence>
<dbReference type="InterPro" id="IPR036754">
    <property type="entry name" value="YbaK/aa-tRNA-synt-asso_dom_sf"/>
</dbReference>